<proteinExistence type="predicted"/>
<evidence type="ECO:0000313" key="1">
    <source>
        <dbReference type="EMBL" id="MBJ7610129.1"/>
    </source>
</evidence>
<gene>
    <name evidence="1" type="ORF">JF887_11965</name>
</gene>
<accession>A0A934KPG6</accession>
<name>A0A934KPG6_9BACT</name>
<organism evidence="1 2">
    <name type="scientific">Candidatus Amunia macphersoniae</name>
    <dbReference type="NCBI Taxonomy" id="3127014"/>
    <lineage>
        <taxon>Bacteria</taxon>
        <taxon>Bacillati</taxon>
        <taxon>Candidatus Dormiibacterota</taxon>
        <taxon>Candidatus Dormibacteria</taxon>
        <taxon>Candidatus Aeolococcales</taxon>
        <taxon>Candidatus Aeolococcaceae</taxon>
        <taxon>Candidatus Amunia</taxon>
    </lineage>
</organism>
<evidence type="ECO:0000313" key="2">
    <source>
        <dbReference type="Proteomes" id="UP000614410"/>
    </source>
</evidence>
<dbReference type="EMBL" id="JAEKNN010000056">
    <property type="protein sequence ID" value="MBJ7610129.1"/>
    <property type="molecule type" value="Genomic_DNA"/>
</dbReference>
<protein>
    <submittedName>
        <fullName evidence="1">Uncharacterized protein</fullName>
    </submittedName>
</protein>
<comment type="caution">
    <text evidence="1">The sequence shown here is derived from an EMBL/GenBank/DDBJ whole genome shotgun (WGS) entry which is preliminary data.</text>
</comment>
<dbReference type="Proteomes" id="UP000614410">
    <property type="component" value="Unassembled WGS sequence"/>
</dbReference>
<dbReference type="AlphaFoldDB" id="A0A934KPG6"/>
<sequence length="281" mass="30883">MAGDSAGDRAAFAERLRLQIESRYRGSTVELDPARYSLRVRAPGVDVALPLAALHNECVRRPLRTSALIADFVRSVETRLTPRPTEGTVSPERVLWCVRSRHYLEGMARSEELLTETVAGDIVAFIAESLPGQVMRGVSRVEWEGMGMDTGAMRTAADHNTEARFARVSARIASISRVPADGWRMAGDSLYQGSIIKVPAILRALVEKSGCDVLIGLPDRGVALVVPASVPSAESFGRRVLHEWRESMNPLSREVLRSDGSTMRALDHTRKVTSLLPWLNN</sequence>
<reference evidence="1 2" key="1">
    <citation type="submission" date="2020-10" db="EMBL/GenBank/DDBJ databases">
        <title>Ca. Dormibacterota MAGs.</title>
        <authorList>
            <person name="Montgomery K."/>
        </authorList>
    </citation>
    <scope>NUCLEOTIDE SEQUENCE [LARGE SCALE GENOMIC DNA]</scope>
    <source>
        <strain evidence="1">Mitchell_Peninsula_5</strain>
    </source>
</reference>